<dbReference type="InterPro" id="IPR054613">
    <property type="entry name" value="Peptidase_S78_dom"/>
</dbReference>
<keyword evidence="2 5" id="KW-0645">Protease</keyword>
<evidence type="ECO:0000256" key="2">
    <source>
        <dbReference type="ARBA" id="ARBA00022670"/>
    </source>
</evidence>
<accession>A0A317ZCA6</accession>
<dbReference type="GO" id="GO:0008233">
    <property type="term" value="F:peptidase activity"/>
    <property type="evidence" value="ECO:0007669"/>
    <property type="project" value="UniProtKB-KW"/>
</dbReference>
<dbReference type="RefSeq" id="WP_020219691.1">
    <property type="nucleotide sequence ID" value="NZ_BAAFIJ010000031.1"/>
</dbReference>
<dbReference type="EMBL" id="QEIV01000011">
    <property type="protein sequence ID" value="PWZ99881.1"/>
    <property type="molecule type" value="Genomic_DNA"/>
</dbReference>
<evidence type="ECO:0000256" key="3">
    <source>
        <dbReference type="ARBA" id="ARBA00022801"/>
    </source>
</evidence>
<dbReference type="GO" id="GO:0006508">
    <property type="term" value="P:proteolysis"/>
    <property type="evidence" value="ECO:0007669"/>
    <property type="project" value="UniProtKB-KW"/>
</dbReference>
<sequence>MSNSQIETINDDEMVVEGYAIIFDTLSDDLGGFREIISPDALSNVDISDVKCLINHDFNQIVGRTKADTLSLSVDEKGLYFKCFLPNTSYARDIYENIKTGNVNQCSFFYTLPLNDETARSWEKINGEYVQTINQIDELIEVSIVTIPSYQDTSVVVGQRAKGLNKFKQLEKIKLEIDLESLRIDT</sequence>
<reference evidence="5 6" key="1">
    <citation type="journal article" date="2018" name="Vet. Microbiol.">
        <title>Clonal diversity and geographic distribution of methicillin-resistant Staphylococcus pseudintermedius from Australian animals: Discovery of novel sequence types.</title>
        <authorList>
            <person name="Worthing K.A."/>
            <person name="Abraham S."/>
            <person name="Coombs G.W."/>
            <person name="Pang S."/>
            <person name="Saputra S."/>
            <person name="Jordan D."/>
            <person name="Trott D.J."/>
            <person name="Norris J.M."/>
        </authorList>
    </citation>
    <scope>NUCLEOTIDE SEQUENCE [LARGE SCALE GENOMIC DNA]</scope>
    <source>
        <strain evidence="5 6">ST71 3</strain>
    </source>
</reference>
<evidence type="ECO:0000313" key="6">
    <source>
        <dbReference type="Proteomes" id="UP000246351"/>
    </source>
</evidence>
<dbReference type="Proteomes" id="UP000246351">
    <property type="component" value="Unassembled WGS sequence"/>
</dbReference>
<evidence type="ECO:0000259" key="4">
    <source>
        <dbReference type="Pfam" id="PF04586"/>
    </source>
</evidence>
<evidence type="ECO:0000313" key="5">
    <source>
        <dbReference type="EMBL" id="PWZ99881.1"/>
    </source>
</evidence>
<name>A0A317ZCA6_STAPS</name>
<gene>
    <name evidence="5" type="ORF">DD924_00160</name>
</gene>
<comment type="caution">
    <text evidence="5">The sequence shown here is derived from an EMBL/GenBank/DDBJ whole genome shotgun (WGS) entry which is preliminary data.</text>
</comment>
<evidence type="ECO:0000256" key="1">
    <source>
        <dbReference type="ARBA" id="ARBA00022612"/>
    </source>
</evidence>
<proteinExistence type="predicted"/>
<dbReference type="Pfam" id="PF04586">
    <property type="entry name" value="Peptidase_S78"/>
    <property type="match status" value="1"/>
</dbReference>
<organism evidence="5 6">
    <name type="scientific">Staphylococcus pseudintermedius</name>
    <dbReference type="NCBI Taxonomy" id="283734"/>
    <lineage>
        <taxon>Bacteria</taxon>
        <taxon>Bacillati</taxon>
        <taxon>Bacillota</taxon>
        <taxon>Bacilli</taxon>
        <taxon>Bacillales</taxon>
        <taxon>Staphylococcaceae</taxon>
        <taxon>Staphylococcus</taxon>
        <taxon>Staphylococcus intermedius group</taxon>
    </lineage>
</organism>
<dbReference type="NCBIfam" id="TIGR01543">
    <property type="entry name" value="proheadase_HK97"/>
    <property type="match status" value="1"/>
</dbReference>
<keyword evidence="1" id="KW-1188">Viral release from host cell</keyword>
<protein>
    <submittedName>
        <fullName evidence="5">HK97 family phage prohead protease</fullName>
    </submittedName>
</protein>
<feature type="domain" description="Prohead serine protease" evidence="4">
    <location>
        <begin position="10"/>
        <end position="159"/>
    </location>
</feature>
<dbReference type="AlphaFoldDB" id="A0A317ZCA6"/>
<keyword evidence="3" id="KW-0378">Hydrolase</keyword>
<dbReference type="InterPro" id="IPR006433">
    <property type="entry name" value="Prohead_protease"/>
</dbReference>